<dbReference type="InterPro" id="IPR047057">
    <property type="entry name" value="MerR_fam"/>
</dbReference>
<keyword evidence="2" id="KW-1133">Transmembrane helix</keyword>
<dbReference type="EMBL" id="VDFP01000002">
    <property type="protein sequence ID" value="MQS75169.1"/>
    <property type="molecule type" value="Genomic_DNA"/>
</dbReference>
<dbReference type="InterPro" id="IPR009061">
    <property type="entry name" value="DNA-bd_dom_put_sf"/>
</dbReference>
<name>A0A5P0ZM37_9LACO</name>
<dbReference type="Gene3D" id="1.10.1660.10">
    <property type="match status" value="1"/>
</dbReference>
<keyword evidence="2" id="KW-0472">Membrane</keyword>
<dbReference type="Pfam" id="PF13411">
    <property type="entry name" value="MerR_1"/>
    <property type="match status" value="1"/>
</dbReference>
<protein>
    <submittedName>
        <fullName evidence="4">MerR family transcriptional regulator</fullName>
    </submittedName>
</protein>
<dbReference type="AlphaFoldDB" id="A0A5P0ZM37"/>
<dbReference type="RefSeq" id="WP_153384581.1">
    <property type="nucleotide sequence ID" value="NZ_VDFP01000002.1"/>
</dbReference>
<dbReference type="CDD" id="cd01106">
    <property type="entry name" value="HTH_TipAL-Mta"/>
    <property type="match status" value="1"/>
</dbReference>
<keyword evidence="1" id="KW-0238">DNA-binding</keyword>
<proteinExistence type="predicted"/>
<feature type="transmembrane region" description="Helical" evidence="2">
    <location>
        <begin position="138"/>
        <end position="159"/>
    </location>
</feature>
<comment type="caution">
    <text evidence="4">The sequence shown here is derived from an EMBL/GenBank/DDBJ whole genome shotgun (WGS) entry which is preliminary data.</text>
</comment>
<dbReference type="Proteomes" id="UP000414364">
    <property type="component" value="Unassembled WGS sequence"/>
</dbReference>
<dbReference type="PANTHER" id="PTHR30204">
    <property type="entry name" value="REDOX-CYCLING DRUG-SENSING TRANSCRIPTIONAL ACTIVATOR SOXR"/>
    <property type="match status" value="1"/>
</dbReference>
<dbReference type="InterPro" id="IPR000551">
    <property type="entry name" value="MerR-type_HTH_dom"/>
</dbReference>
<evidence type="ECO:0000259" key="3">
    <source>
        <dbReference type="PROSITE" id="PS50937"/>
    </source>
</evidence>
<dbReference type="GO" id="GO:0003677">
    <property type="term" value="F:DNA binding"/>
    <property type="evidence" value="ECO:0007669"/>
    <property type="project" value="UniProtKB-KW"/>
</dbReference>
<evidence type="ECO:0000313" key="5">
    <source>
        <dbReference type="Proteomes" id="UP000414364"/>
    </source>
</evidence>
<sequence>MSEYTTGELAKIAEVSVRTLQYYDRKELLKPSQVLDNGKRIYDDNDLQRLKMILLLKALGISLKAIAEILESPNSVTILNLLLEQRQKELKATIKDSKSKLKTVEDLQRNLPQISQIQIETIDDIEKIMDNKKKLRKVHLMMILYGIPLDILEWGSLFWGVFKGVWWPFIVAIVIAIIVASALTYFYYKNNAYICPNCNSQIKPSFKEIIFAKHNLKTRKLTCLVCGKKDYCVEVYDDRNFSKQA</sequence>
<evidence type="ECO:0000256" key="1">
    <source>
        <dbReference type="ARBA" id="ARBA00023125"/>
    </source>
</evidence>
<dbReference type="PRINTS" id="PR00040">
    <property type="entry name" value="HTHMERR"/>
</dbReference>
<dbReference type="PROSITE" id="PS50937">
    <property type="entry name" value="HTH_MERR_2"/>
    <property type="match status" value="1"/>
</dbReference>
<dbReference type="PANTHER" id="PTHR30204:SF96">
    <property type="entry name" value="CHROMOSOME-ANCHORING PROTEIN RACA"/>
    <property type="match status" value="1"/>
</dbReference>
<dbReference type="GO" id="GO:0003700">
    <property type="term" value="F:DNA-binding transcription factor activity"/>
    <property type="evidence" value="ECO:0007669"/>
    <property type="project" value="InterPro"/>
</dbReference>
<keyword evidence="2" id="KW-0812">Transmembrane</keyword>
<gene>
    <name evidence="4" type="ORF">FHL06_01995</name>
</gene>
<dbReference type="SUPFAM" id="SSF46955">
    <property type="entry name" value="Putative DNA-binding domain"/>
    <property type="match status" value="1"/>
</dbReference>
<reference evidence="4 5" key="1">
    <citation type="journal article" date="2019" name="Syst. Appl. Microbiol.">
        <title>Polyphasic characterization of two novel Lactobacillus spp. isolated from blown salami packages: Description of Lactobacillus halodurans sp. nov. and Lactobacillus salsicarnum sp. nov.</title>
        <authorList>
            <person name="Schuster J.A."/>
            <person name="Klingl A."/>
            <person name="Vogel R.F."/>
            <person name="Ehrmann M.A."/>
        </authorList>
    </citation>
    <scope>NUCLEOTIDE SEQUENCE [LARGE SCALE GENOMIC DNA]</scope>
    <source>
        <strain evidence="4 5">TMW 1.2172</strain>
    </source>
</reference>
<accession>A0A5P0ZM37</accession>
<feature type="domain" description="HTH merR-type" evidence="3">
    <location>
        <begin position="3"/>
        <end position="72"/>
    </location>
</feature>
<organism evidence="4 5">
    <name type="scientific">Companilactobacillus halodurans</name>
    <dbReference type="NCBI Taxonomy" id="2584183"/>
    <lineage>
        <taxon>Bacteria</taxon>
        <taxon>Bacillati</taxon>
        <taxon>Bacillota</taxon>
        <taxon>Bacilli</taxon>
        <taxon>Lactobacillales</taxon>
        <taxon>Lactobacillaceae</taxon>
        <taxon>Companilactobacillus</taxon>
    </lineage>
</organism>
<dbReference type="SMART" id="SM00422">
    <property type="entry name" value="HTH_MERR"/>
    <property type="match status" value="1"/>
</dbReference>
<evidence type="ECO:0000313" key="4">
    <source>
        <dbReference type="EMBL" id="MQS75169.1"/>
    </source>
</evidence>
<evidence type="ECO:0000256" key="2">
    <source>
        <dbReference type="SAM" id="Phobius"/>
    </source>
</evidence>
<feature type="transmembrane region" description="Helical" evidence="2">
    <location>
        <begin position="165"/>
        <end position="188"/>
    </location>
</feature>